<reference evidence="2" key="1">
    <citation type="submission" date="2017-10" db="EMBL/GenBank/DDBJ databases">
        <authorList>
            <person name="Kravchenko I.K."/>
            <person name="Grouzdev D.S."/>
        </authorList>
    </citation>
    <scope>NUCLEOTIDE SEQUENCE [LARGE SCALE GENOMIC DNA]</scope>
    <source>
        <strain evidence="2">B2</strain>
    </source>
</reference>
<comment type="caution">
    <text evidence="1">The sequence shown here is derived from an EMBL/GenBank/DDBJ whole genome shotgun (WGS) entry which is preliminary data.</text>
</comment>
<dbReference type="PANTHER" id="PTHR43179">
    <property type="entry name" value="RHAMNOSYLTRANSFERASE WBBL"/>
    <property type="match status" value="1"/>
</dbReference>
<organism evidence="1 2">
    <name type="scientific">Azospirillum palustre</name>
    <dbReference type="NCBI Taxonomy" id="2044885"/>
    <lineage>
        <taxon>Bacteria</taxon>
        <taxon>Pseudomonadati</taxon>
        <taxon>Pseudomonadota</taxon>
        <taxon>Alphaproteobacteria</taxon>
        <taxon>Rhodospirillales</taxon>
        <taxon>Azospirillaceae</taxon>
        <taxon>Azospirillum</taxon>
    </lineage>
</organism>
<keyword evidence="2" id="KW-1185">Reference proteome</keyword>
<dbReference type="EMBL" id="PDKW01000036">
    <property type="protein sequence ID" value="PGH59197.1"/>
    <property type="molecule type" value="Genomic_DNA"/>
</dbReference>
<name>A0A2B8BPN4_9PROT</name>
<dbReference type="Pfam" id="PF13641">
    <property type="entry name" value="Glyco_tranf_2_3"/>
    <property type="match status" value="1"/>
</dbReference>
<dbReference type="SUPFAM" id="SSF53448">
    <property type="entry name" value="Nucleotide-diphospho-sugar transferases"/>
    <property type="match status" value="1"/>
</dbReference>
<protein>
    <recommendedName>
        <fullName evidence="3">Glycosyltransferase 2-like domain-containing protein</fullName>
    </recommendedName>
</protein>
<dbReference type="PANTHER" id="PTHR43179:SF7">
    <property type="entry name" value="RHAMNOSYLTRANSFERASE WBBL"/>
    <property type="match status" value="1"/>
</dbReference>
<dbReference type="OrthoDB" id="115878at2"/>
<dbReference type="AlphaFoldDB" id="A0A2B8BPN4"/>
<evidence type="ECO:0000313" key="1">
    <source>
        <dbReference type="EMBL" id="PGH59197.1"/>
    </source>
</evidence>
<sequence>MPRLGWCKPVEVGKTRMDGGLSLDEDTAVPAQGRNALAHTNLEDAFNGYRLFLGRHPANVEEITAATNCTLGEFLGHYLMRGEFLTGVVASLAGMGVLPHIALAPAPDEGLRHWALERLPLSAAARDRLASSRSWRFWLPTILCDEDFRAGLPAAVAEWLAASGLQGRLAALELAPTRRLIGEASHNGAGTVMGWCANASDLSERVVLELHLGDRFIGAVRCERFVPGLAERIGSCGDHGFAFDIPAAHADLVARGTMLRIRDAQSKAPFGADIYLKTNLPAALDDLGRMLDAIKSMKAMLASIERQLPHTLQHISPPLSAYGSLKAQGLLACHRPLDGQAAAAVAGLAVNVILLESALEPASLRRLLASLDGQTQERWTLTVLANAETLGNEVGALIRPLTAAGRAVVAAPAALPRLLATHALVGAAGAHLVVGQAGSLRPDALAAFLAALAPASATPASVAYSDHDTLFGAHNGKPAQLRPILKPDFDPVMLLAYDYAGPMVLVTPEVLLKACVLADGMPPSSLHDLMLRVGDCVPASAIRHIPSVLYSLEQPIDLRSPDGLPRLLVGEAEAVTGWAERRGLAAKVRQTLVVSENEEANQSLVEACDITLRPATHPAVSIIVPTRNSPGLLRNCLDSLLRTRQAYPGPLQILVIDHQNEDPDSVALIAAMQAQRGIDVLPYKGPFNWALKNTLAAEQASGEVLVFLNDDTLAADPGWLGCAVATLGLPEVGVVGARLLYGDGSIQHAGVVTSHEQGAVHEGRGMHADEGGYLGRNLVLRSAAAVTGACLVTRRAVFENVGGFDPAWPVDWNDIVYCLAVRKAGWRVVYDPKVRLYHLESKTRGNLLGQPGYDSYHNNLRRIVAEWGEMLDDPFHNAAFNRMAFPFSRIAP</sequence>
<dbReference type="Proteomes" id="UP000225379">
    <property type="component" value="Unassembled WGS sequence"/>
</dbReference>
<gene>
    <name evidence="1" type="ORF">CRT60_00745</name>
</gene>
<accession>A0A2B8BPN4</accession>
<proteinExistence type="predicted"/>
<dbReference type="InterPro" id="IPR029044">
    <property type="entry name" value="Nucleotide-diphossugar_trans"/>
</dbReference>
<dbReference type="Gene3D" id="3.90.550.10">
    <property type="entry name" value="Spore Coat Polysaccharide Biosynthesis Protein SpsA, Chain A"/>
    <property type="match status" value="1"/>
</dbReference>
<evidence type="ECO:0008006" key="3">
    <source>
        <dbReference type="Google" id="ProtNLM"/>
    </source>
</evidence>
<evidence type="ECO:0000313" key="2">
    <source>
        <dbReference type="Proteomes" id="UP000225379"/>
    </source>
</evidence>